<evidence type="ECO:0000256" key="5">
    <source>
        <dbReference type="ARBA" id="ARBA00023136"/>
    </source>
</evidence>
<evidence type="ECO:0000256" key="3">
    <source>
        <dbReference type="ARBA" id="ARBA00022692"/>
    </source>
</evidence>
<dbReference type="Pfam" id="PF18955">
    <property type="entry name" value="DUF5698"/>
    <property type="match status" value="1"/>
</dbReference>
<dbReference type="InterPro" id="IPR044035">
    <property type="entry name" value="DUF5698"/>
</dbReference>
<keyword evidence="5 6" id="KW-0472">Membrane</keyword>
<evidence type="ECO:0000313" key="9">
    <source>
        <dbReference type="EMBL" id="TRX99204.1"/>
    </source>
</evidence>
<feature type="transmembrane region" description="Helical" evidence="6">
    <location>
        <begin position="44"/>
        <end position="65"/>
    </location>
</feature>
<dbReference type="CDD" id="cd16381">
    <property type="entry name" value="YitT_C_like_1"/>
    <property type="match status" value="1"/>
</dbReference>
<evidence type="ECO:0000256" key="6">
    <source>
        <dbReference type="SAM" id="Phobius"/>
    </source>
</evidence>
<reference evidence="9 10" key="1">
    <citation type="submission" date="2019-07" db="EMBL/GenBank/DDBJ databases">
        <title>Genome sequence of Acholeplasma laidlawii strain with increased resistance to erythromycin.</title>
        <authorList>
            <person name="Medvedeva E.S."/>
            <person name="Baranova N.B."/>
            <person name="Siniagina M.N."/>
            <person name="Mouzykantov A."/>
            <person name="Chernova O.A."/>
            <person name="Chernov V.M."/>
        </authorList>
    </citation>
    <scope>NUCLEOTIDE SEQUENCE [LARGE SCALE GENOMIC DNA]</scope>
    <source>
        <strain evidence="9 10">PG8REry</strain>
    </source>
</reference>
<gene>
    <name evidence="9" type="ORF">FNV44_05725</name>
</gene>
<feature type="domain" description="DUF2179" evidence="7">
    <location>
        <begin position="125"/>
        <end position="176"/>
    </location>
</feature>
<evidence type="ECO:0000313" key="10">
    <source>
        <dbReference type="Proteomes" id="UP000315938"/>
    </source>
</evidence>
<protein>
    <submittedName>
        <fullName evidence="9">DUF2179 domain-containing protein</fullName>
    </submittedName>
</protein>
<sequence length="187" mass="20590">MIDFILDFLLAAPWYTVLFVFVAKVVEVTLSTVRIIIVNRGFKLQGALVSFIEVLIWVFVASQVVNDVKTAPLLGIVYALGYGVGVIAGSIVEKKMAFGKVMLNIIIPIKNSEIIAKYIRDKKIGLTTVQGKGLKTEVQVLMLFTHRKNILELKQGILAIEPHALIAENDVVTLSGGTLPHKHKIVK</sequence>
<name>A0A553IG75_ACHLA</name>
<dbReference type="GO" id="GO:0005886">
    <property type="term" value="C:plasma membrane"/>
    <property type="evidence" value="ECO:0007669"/>
    <property type="project" value="UniProtKB-SubCell"/>
</dbReference>
<evidence type="ECO:0000256" key="4">
    <source>
        <dbReference type="ARBA" id="ARBA00022989"/>
    </source>
</evidence>
<keyword evidence="4 6" id="KW-1133">Transmembrane helix</keyword>
<dbReference type="Pfam" id="PF10035">
    <property type="entry name" value="DUF2179"/>
    <property type="match status" value="1"/>
</dbReference>
<dbReference type="PANTHER" id="PTHR40060">
    <property type="entry name" value="UPF0316 PROTEIN YEBE"/>
    <property type="match status" value="1"/>
</dbReference>
<evidence type="ECO:0000256" key="1">
    <source>
        <dbReference type="ARBA" id="ARBA00004651"/>
    </source>
</evidence>
<dbReference type="InterPro" id="IPR022930">
    <property type="entry name" value="UPF0316"/>
</dbReference>
<dbReference type="GeneID" id="41339371"/>
<evidence type="ECO:0000259" key="7">
    <source>
        <dbReference type="Pfam" id="PF10035"/>
    </source>
</evidence>
<dbReference type="RefSeq" id="WP_012243163.1">
    <property type="nucleotide sequence ID" value="NZ_JACAOE010000002.1"/>
</dbReference>
<dbReference type="InterPro" id="IPR015867">
    <property type="entry name" value="N-reg_PII/ATP_PRibTrfase_C"/>
</dbReference>
<dbReference type="OMA" id="FWVKAVK"/>
<proteinExistence type="predicted"/>
<comment type="caution">
    <text evidence="9">The sequence shown here is derived from an EMBL/GenBank/DDBJ whole genome shotgun (WGS) entry which is preliminary data.</text>
</comment>
<accession>A0A553IG75</accession>
<evidence type="ECO:0000259" key="8">
    <source>
        <dbReference type="Pfam" id="PF18955"/>
    </source>
</evidence>
<dbReference type="Proteomes" id="UP000315938">
    <property type="component" value="Unassembled WGS sequence"/>
</dbReference>
<feature type="transmembrane region" description="Helical" evidence="6">
    <location>
        <begin position="71"/>
        <end position="92"/>
    </location>
</feature>
<dbReference type="Gene3D" id="3.30.70.120">
    <property type="match status" value="1"/>
</dbReference>
<comment type="subcellular location">
    <subcellularLocation>
        <location evidence="1">Cell membrane</location>
        <topology evidence="1">Multi-pass membrane protein</topology>
    </subcellularLocation>
</comment>
<feature type="transmembrane region" description="Helical" evidence="6">
    <location>
        <begin position="12"/>
        <end position="37"/>
    </location>
</feature>
<feature type="domain" description="DUF5698" evidence="8">
    <location>
        <begin position="32"/>
        <end position="89"/>
    </location>
</feature>
<organism evidence="9 10">
    <name type="scientific">Acholeplasma laidlawii</name>
    <dbReference type="NCBI Taxonomy" id="2148"/>
    <lineage>
        <taxon>Bacteria</taxon>
        <taxon>Bacillati</taxon>
        <taxon>Mycoplasmatota</taxon>
        <taxon>Mollicutes</taxon>
        <taxon>Acholeplasmatales</taxon>
        <taxon>Acholeplasmataceae</taxon>
        <taxon>Acholeplasma</taxon>
    </lineage>
</organism>
<dbReference type="AlphaFoldDB" id="A0A553IG75"/>
<keyword evidence="3 6" id="KW-0812">Transmembrane</keyword>
<evidence type="ECO:0000256" key="2">
    <source>
        <dbReference type="ARBA" id="ARBA00022475"/>
    </source>
</evidence>
<dbReference type="PANTHER" id="PTHR40060:SF1">
    <property type="entry name" value="UPF0316 PROTEIN YEBE"/>
    <property type="match status" value="1"/>
</dbReference>
<dbReference type="EMBL" id="VKID01000002">
    <property type="protein sequence ID" value="TRX99204.1"/>
    <property type="molecule type" value="Genomic_DNA"/>
</dbReference>
<dbReference type="InterPro" id="IPR019264">
    <property type="entry name" value="DUF2179"/>
</dbReference>
<keyword evidence="2" id="KW-1003">Cell membrane</keyword>